<evidence type="ECO:0000256" key="2">
    <source>
        <dbReference type="ARBA" id="ARBA00022448"/>
    </source>
</evidence>
<name>A0A2T0K7H7_9ACTN</name>
<dbReference type="RefSeq" id="WP_106322928.1">
    <property type="nucleotide sequence ID" value="NZ_BOMO01000092.1"/>
</dbReference>
<feature type="transmembrane region" description="Helical" evidence="7">
    <location>
        <begin position="34"/>
        <end position="55"/>
    </location>
</feature>
<dbReference type="PROSITE" id="PS50928">
    <property type="entry name" value="ABC_TM1"/>
    <property type="match status" value="1"/>
</dbReference>
<feature type="transmembrane region" description="Helical" evidence="7">
    <location>
        <begin position="103"/>
        <end position="128"/>
    </location>
</feature>
<dbReference type="EMBL" id="PVMZ01000011">
    <property type="protein sequence ID" value="PRX18976.1"/>
    <property type="molecule type" value="Genomic_DNA"/>
</dbReference>
<dbReference type="Pfam" id="PF00528">
    <property type="entry name" value="BPD_transp_1"/>
    <property type="match status" value="1"/>
</dbReference>
<keyword evidence="5 7" id="KW-1133">Transmembrane helix</keyword>
<dbReference type="AlphaFoldDB" id="A0A2T0K7H7"/>
<dbReference type="Proteomes" id="UP000239415">
    <property type="component" value="Unassembled WGS sequence"/>
</dbReference>
<dbReference type="GO" id="GO:0005886">
    <property type="term" value="C:plasma membrane"/>
    <property type="evidence" value="ECO:0007669"/>
    <property type="project" value="UniProtKB-SubCell"/>
</dbReference>
<reference evidence="9 10" key="1">
    <citation type="submission" date="2018-03" db="EMBL/GenBank/DDBJ databases">
        <title>Genomic Encyclopedia of Archaeal and Bacterial Type Strains, Phase II (KMG-II): from individual species to whole genera.</title>
        <authorList>
            <person name="Goeker M."/>
        </authorList>
    </citation>
    <scope>NUCLEOTIDE SEQUENCE [LARGE SCALE GENOMIC DNA]</scope>
    <source>
        <strain evidence="9 10">DSM 43146</strain>
    </source>
</reference>
<evidence type="ECO:0000256" key="3">
    <source>
        <dbReference type="ARBA" id="ARBA00022475"/>
    </source>
</evidence>
<evidence type="ECO:0000313" key="9">
    <source>
        <dbReference type="EMBL" id="PRX18976.1"/>
    </source>
</evidence>
<evidence type="ECO:0000259" key="8">
    <source>
        <dbReference type="PROSITE" id="PS50928"/>
    </source>
</evidence>
<dbReference type="PANTHER" id="PTHR43744:SF4">
    <property type="entry name" value="OSMOPROTECTIVE COMPOUNDS UPTAKE PERMEASE PROTEIN GGTD"/>
    <property type="match status" value="1"/>
</dbReference>
<dbReference type="PANTHER" id="PTHR43744">
    <property type="entry name" value="ABC TRANSPORTER PERMEASE PROTEIN MG189-RELATED-RELATED"/>
    <property type="match status" value="1"/>
</dbReference>
<evidence type="ECO:0000256" key="1">
    <source>
        <dbReference type="ARBA" id="ARBA00004651"/>
    </source>
</evidence>
<dbReference type="SUPFAM" id="SSF161098">
    <property type="entry name" value="MetI-like"/>
    <property type="match status" value="1"/>
</dbReference>
<feature type="transmembrane region" description="Helical" evidence="7">
    <location>
        <begin position="269"/>
        <end position="291"/>
    </location>
</feature>
<organism evidence="9 10">
    <name type="scientific">Actinoplanes italicus</name>
    <dbReference type="NCBI Taxonomy" id="113567"/>
    <lineage>
        <taxon>Bacteria</taxon>
        <taxon>Bacillati</taxon>
        <taxon>Actinomycetota</taxon>
        <taxon>Actinomycetes</taxon>
        <taxon>Micromonosporales</taxon>
        <taxon>Micromonosporaceae</taxon>
        <taxon>Actinoplanes</taxon>
    </lineage>
</organism>
<comment type="similarity">
    <text evidence="7">Belongs to the binding-protein-dependent transport system permease family.</text>
</comment>
<keyword evidence="3" id="KW-1003">Cell membrane</keyword>
<evidence type="ECO:0000256" key="4">
    <source>
        <dbReference type="ARBA" id="ARBA00022692"/>
    </source>
</evidence>
<keyword evidence="10" id="KW-1185">Reference proteome</keyword>
<keyword evidence="6 7" id="KW-0472">Membrane</keyword>
<evidence type="ECO:0000256" key="5">
    <source>
        <dbReference type="ARBA" id="ARBA00022989"/>
    </source>
</evidence>
<feature type="transmembrane region" description="Helical" evidence="7">
    <location>
        <begin position="172"/>
        <end position="191"/>
    </location>
</feature>
<accession>A0A2T0K7H7</accession>
<keyword evidence="4 7" id="KW-0812">Transmembrane</keyword>
<gene>
    <name evidence="9" type="ORF">CLV67_111124</name>
</gene>
<evidence type="ECO:0000256" key="6">
    <source>
        <dbReference type="ARBA" id="ARBA00023136"/>
    </source>
</evidence>
<dbReference type="OrthoDB" id="9794684at2"/>
<feature type="domain" description="ABC transmembrane type-1" evidence="8">
    <location>
        <begin position="100"/>
        <end position="291"/>
    </location>
</feature>
<feature type="transmembrane region" description="Helical" evidence="7">
    <location>
        <begin position="135"/>
        <end position="160"/>
    </location>
</feature>
<feature type="transmembrane region" description="Helical" evidence="7">
    <location>
        <begin position="212"/>
        <end position="237"/>
    </location>
</feature>
<comment type="subcellular location">
    <subcellularLocation>
        <location evidence="1 7">Cell membrane</location>
        <topology evidence="1 7">Multi-pass membrane protein</topology>
    </subcellularLocation>
</comment>
<sequence>MTTAAPLTTTPVSKTEGKKLSAAATAKKKLTSPWASLAAVVIAVLWTIPTFGLLISSFRPEDAIKRTGWWTFFTNPLVTFQNYEAVLDPNEAGANLPASFLNSLVMTIPSVLIPLCLASLAAYAFAWMNFPGKNVLFIAIFALQIVPLQVTLLPLLQLFVSWDIDGTFWTVWLSHSTFALPLAIYLLHNFIKEVPSSLIEAARIDGAGHVSIFFRVLLPLLTPALAAFGIFQFLWVWNDLLVSLTFAGSPAISPLTVQLSNLSGTRGTAWYLLSAGAFISILVPVTVFLLLQRYFVRGLLAGSVKG</sequence>
<evidence type="ECO:0000256" key="7">
    <source>
        <dbReference type="RuleBase" id="RU363032"/>
    </source>
</evidence>
<proteinExistence type="inferred from homology"/>
<keyword evidence="2 7" id="KW-0813">Transport</keyword>
<comment type="caution">
    <text evidence="9">The sequence shown here is derived from an EMBL/GenBank/DDBJ whole genome shotgun (WGS) entry which is preliminary data.</text>
</comment>
<protein>
    <submittedName>
        <fullName evidence="9">Carbohydrate ABC transporter membrane protein 2 (CUT1 family)</fullName>
    </submittedName>
</protein>
<dbReference type="InterPro" id="IPR035906">
    <property type="entry name" value="MetI-like_sf"/>
</dbReference>
<dbReference type="GO" id="GO:0055085">
    <property type="term" value="P:transmembrane transport"/>
    <property type="evidence" value="ECO:0007669"/>
    <property type="project" value="InterPro"/>
</dbReference>
<evidence type="ECO:0000313" key="10">
    <source>
        <dbReference type="Proteomes" id="UP000239415"/>
    </source>
</evidence>
<dbReference type="Gene3D" id="1.10.3720.10">
    <property type="entry name" value="MetI-like"/>
    <property type="match status" value="1"/>
</dbReference>
<dbReference type="CDD" id="cd06261">
    <property type="entry name" value="TM_PBP2"/>
    <property type="match status" value="1"/>
</dbReference>
<dbReference type="InterPro" id="IPR000515">
    <property type="entry name" value="MetI-like"/>
</dbReference>